<organism evidence="2 3">
    <name type="scientific">Candidatus Lactobacillus pullistercoris</name>
    <dbReference type="NCBI Taxonomy" id="2838636"/>
    <lineage>
        <taxon>Bacteria</taxon>
        <taxon>Bacillati</taxon>
        <taxon>Bacillota</taxon>
        <taxon>Bacilli</taxon>
        <taxon>Lactobacillales</taxon>
        <taxon>Lactobacillaceae</taxon>
        <taxon>Lactobacillus</taxon>
    </lineage>
</organism>
<evidence type="ECO:0000313" key="3">
    <source>
        <dbReference type="Proteomes" id="UP000823844"/>
    </source>
</evidence>
<dbReference type="GO" id="GO:0004803">
    <property type="term" value="F:transposase activity"/>
    <property type="evidence" value="ECO:0007669"/>
    <property type="project" value="InterPro"/>
</dbReference>
<accession>A0A9E2KSM1</accession>
<dbReference type="EMBL" id="JAHLFT010000095">
    <property type="protein sequence ID" value="MBU3828953.1"/>
    <property type="molecule type" value="Genomic_DNA"/>
</dbReference>
<evidence type="ECO:0000259" key="1">
    <source>
        <dbReference type="Pfam" id="PF01609"/>
    </source>
</evidence>
<dbReference type="GO" id="GO:0003677">
    <property type="term" value="F:DNA binding"/>
    <property type="evidence" value="ECO:0007669"/>
    <property type="project" value="InterPro"/>
</dbReference>
<dbReference type="AlphaFoldDB" id="A0A9E2KSM1"/>
<gene>
    <name evidence="2" type="ORF">H9806_07535</name>
</gene>
<proteinExistence type="predicted"/>
<dbReference type="Gene3D" id="3.90.350.10">
    <property type="entry name" value="Transposase Inhibitor Protein From Tn5, Chain A, domain 1"/>
    <property type="match status" value="1"/>
</dbReference>
<dbReference type="InterPro" id="IPR002559">
    <property type="entry name" value="Transposase_11"/>
</dbReference>
<dbReference type="SUPFAM" id="SSF53098">
    <property type="entry name" value="Ribonuclease H-like"/>
    <property type="match status" value="1"/>
</dbReference>
<sequence length="331" mass="38693">MSNFTTDVYETKREIMIFSNKLTKGLSKPNAKFVKNMIYGIAKKQSCHLSDIARSLDEKTKLINIVDRLSSQISAFSDDNLKILENNFYSIIRNCIPDEPIINLDNSEIVKRYAKRLENLDAVVDASSLKKADVQPGYHVCEASVVTKNEKQPLSIYSHIYSTKAAGFKSMNDETLKCIQTIKEFIDDRCTFVMDRGYNSDVFFNYFLKTIKNKDNFIIRLKGNRNILFKGKSKKVDEIAKTRKGKIRMSMYFKEKETYVSHTRVELPKYKGMPLTLVLVYGLSEEKPMMLLTNKKVKEKEDVHKIVRQYMKRWRIEEGFRFKKQVLIRNY</sequence>
<reference evidence="2" key="1">
    <citation type="journal article" date="2021" name="PeerJ">
        <title>Extensive microbial diversity within the chicken gut microbiome revealed by metagenomics and culture.</title>
        <authorList>
            <person name="Gilroy R."/>
            <person name="Ravi A."/>
            <person name="Getino M."/>
            <person name="Pursley I."/>
            <person name="Horton D.L."/>
            <person name="Alikhan N.F."/>
            <person name="Baker D."/>
            <person name="Gharbi K."/>
            <person name="Hall N."/>
            <person name="Watson M."/>
            <person name="Adriaenssens E.M."/>
            <person name="Foster-Nyarko E."/>
            <person name="Jarju S."/>
            <person name="Secka A."/>
            <person name="Antonio M."/>
            <person name="Oren A."/>
            <person name="Chaudhuri R.R."/>
            <person name="La Ragione R."/>
            <person name="Hildebrand F."/>
            <person name="Pallen M.J."/>
        </authorList>
    </citation>
    <scope>NUCLEOTIDE SEQUENCE</scope>
    <source>
        <strain evidence="2">F6-686</strain>
    </source>
</reference>
<dbReference type="Proteomes" id="UP000823844">
    <property type="component" value="Unassembled WGS sequence"/>
</dbReference>
<reference evidence="2" key="2">
    <citation type="submission" date="2021-04" db="EMBL/GenBank/DDBJ databases">
        <authorList>
            <person name="Gilroy R."/>
        </authorList>
    </citation>
    <scope>NUCLEOTIDE SEQUENCE</scope>
    <source>
        <strain evidence="2">F6-686</strain>
    </source>
</reference>
<name>A0A9E2KSM1_9LACO</name>
<evidence type="ECO:0000313" key="2">
    <source>
        <dbReference type="EMBL" id="MBU3828953.1"/>
    </source>
</evidence>
<feature type="domain" description="Transposase IS4-like" evidence="1">
    <location>
        <begin position="180"/>
        <end position="326"/>
    </location>
</feature>
<dbReference type="InterPro" id="IPR012337">
    <property type="entry name" value="RNaseH-like_sf"/>
</dbReference>
<dbReference type="GO" id="GO:0006313">
    <property type="term" value="P:DNA transposition"/>
    <property type="evidence" value="ECO:0007669"/>
    <property type="project" value="InterPro"/>
</dbReference>
<protein>
    <submittedName>
        <fullName evidence="2">Transposase</fullName>
    </submittedName>
</protein>
<dbReference type="Pfam" id="PF01609">
    <property type="entry name" value="DDE_Tnp_1"/>
    <property type="match status" value="1"/>
</dbReference>
<comment type="caution">
    <text evidence="2">The sequence shown here is derived from an EMBL/GenBank/DDBJ whole genome shotgun (WGS) entry which is preliminary data.</text>
</comment>